<name>A0A4Z2GJC4_9TELE</name>
<gene>
    <name evidence="2" type="ORF">EYF80_036209</name>
</gene>
<reference evidence="2 3" key="1">
    <citation type="submission" date="2019-03" db="EMBL/GenBank/DDBJ databases">
        <title>First draft genome of Liparis tanakae, snailfish: a comprehensive survey of snailfish specific genes.</title>
        <authorList>
            <person name="Kim W."/>
            <person name="Song I."/>
            <person name="Jeong J.-H."/>
            <person name="Kim D."/>
            <person name="Kim S."/>
            <person name="Ryu S."/>
            <person name="Song J.Y."/>
            <person name="Lee S.K."/>
        </authorList>
    </citation>
    <scope>NUCLEOTIDE SEQUENCE [LARGE SCALE GENOMIC DNA]</scope>
    <source>
        <tissue evidence="2">Muscle</tissue>
    </source>
</reference>
<evidence type="ECO:0000313" key="3">
    <source>
        <dbReference type="Proteomes" id="UP000314294"/>
    </source>
</evidence>
<dbReference type="EMBL" id="SRLO01000512">
    <property type="protein sequence ID" value="TNN53566.1"/>
    <property type="molecule type" value="Genomic_DNA"/>
</dbReference>
<evidence type="ECO:0000256" key="1">
    <source>
        <dbReference type="SAM" id="MobiDB-lite"/>
    </source>
</evidence>
<comment type="caution">
    <text evidence="2">The sequence shown here is derived from an EMBL/GenBank/DDBJ whole genome shotgun (WGS) entry which is preliminary data.</text>
</comment>
<keyword evidence="3" id="KW-1185">Reference proteome</keyword>
<dbReference type="AlphaFoldDB" id="A0A4Z2GJC4"/>
<proteinExistence type="predicted"/>
<dbReference type="Proteomes" id="UP000314294">
    <property type="component" value="Unassembled WGS sequence"/>
</dbReference>
<organism evidence="2 3">
    <name type="scientific">Liparis tanakae</name>
    <name type="common">Tanaka's snailfish</name>
    <dbReference type="NCBI Taxonomy" id="230148"/>
    <lineage>
        <taxon>Eukaryota</taxon>
        <taxon>Metazoa</taxon>
        <taxon>Chordata</taxon>
        <taxon>Craniata</taxon>
        <taxon>Vertebrata</taxon>
        <taxon>Euteleostomi</taxon>
        <taxon>Actinopterygii</taxon>
        <taxon>Neopterygii</taxon>
        <taxon>Teleostei</taxon>
        <taxon>Neoteleostei</taxon>
        <taxon>Acanthomorphata</taxon>
        <taxon>Eupercaria</taxon>
        <taxon>Perciformes</taxon>
        <taxon>Cottioidei</taxon>
        <taxon>Cottales</taxon>
        <taxon>Liparidae</taxon>
        <taxon>Liparis</taxon>
    </lineage>
</organism>
<feature type="region of interest" description="Disordered" evidence="1">
    <location>
        <begin position="23"/>
        <end position="54"/>
    </location>
</feature>
<evidence type="ECO:0000313" key="2">
    <source>
        <dbReference type="EMBL" id="TNN53566.1"/>
    </source>
</evidence>
<sequence length="480" mass="49643">MALKKPCFSFSLDGSVGFSTTVSGPVLERQHGSQSHVTRGRRLHRHTPTEPRGASGQTVLLLLMLATRGRGAEHAVFRPLLEAFGITPCWTDPAQVLPGGPAPLAAGQRSVLQLRRQQLEAAGPRGRARRHRQPLLGAVRPLVVPPHVHGVAVRPLLRGEGAGVALAVRQRVVRRGERVGVAPLRRRAVRRRQDVRRLGVLRGLVAGGGAAVGRVQGVALPLGAGAASADAQALGAARRRAAGRREVQAAGGEVARRRLVAVQVPVVQVAHRLGVAQRAVALGQVQVGEPGGRRGAVRLGVAVAPVFLPRLQRVGLALHEGVAVLVRAEVGLEVLGPGPVRPLGPRVRLALGLGGAQQVGQVAAGQVHGAGGGVVEERRRVALGVQRGAEVGGRRRVAVQEAVGAGVQVLVPRQAGALPAGAVAPGALAPRVAPAGQTGGSRGHGVTHRPEVTVVIKEITTHSHVASLRDRSSGRCSSPL</sequence>
<protein>
    <submittedName>
        <fullName evidence="2">Uncharacterized protein</fullName>
    </submittedName>
</protein>
<accession>A0A4Z2GJC4</accession>